<evidence type="ECO:0000256" key="6">
    <source>
        <dbReference type="ARBA" id="ARBA00022729"/>
    </source>
</evidence>
<evidence type="ECO:0000256" key="11">
    <source>
        <dbReference type="SAM" id="SignalP"/>
    </source>
</evidence>
<evidence type="ECO:0000313" key="14">
    <source>
        <dbReference type="Proteomes" id="UP000484015"/>
    </source>
</evidence>
<feature type="signal peptide" evidence="11">
    <location>
        <begin position="1"/>
        <end position="24"/>
    </location>
</feature>
<name>A0A6L6Q7Q1_9BURK</name>
<comment type="subunit">
    <text evidence="2">Homotrimer.</text>
</comment>
<evidence type="ECO:0000256" key="10">
    <source>
        <dbReference type="ARBA" id="ARBA00023237"/>
    </source>
</evidence>
<feature type="domain" description="Porin" evidence="12">
    <location>
        <begin position="11"/>
        <end position="338"/>
    </location>
</feature>
<dbReference type="Pfam" id="PF13609">
    <property type="entry name" value="Porin_4"/>
    <property type="match status" value="1"/>
</dbReference>
<feature type="chain" id="PRO_5026667195" evidence="11">
    <location>
        <begin position="25"/>
        <end position="379"/>
    </location>
</feature>
<comment type="subcellular location">
    <subcellularLocation>
        <location evidence="1">Cell outer membrane</location>
        <topology evidence="1">Multi-pass membrane protein</topology>
    </subcellularLocation>
</comment>
<dbReference type="InterPro" id="IPR023614">
    <property type="entry name" value="Porin_dom_sf"/>
</dbReference>
<evidence type="ECO:0000256" key="5">
    <source>
        <dbReference type="ARBA" id="ARBA00022692"/>
    </source>
</evidence>
<evidence type="ECO:0000256" key="7">
    <source>
        <dbReference type="ARBA" id="ARBA00023065"/>
    </source>
</evidence>
<dbReference type="InterPro" id="IPR050298">
    <property type="entry name" value="Gram-neg_bact_OMP"/>
</dbReference>
<dbReference type="InterPro" id="IPR033900">
    <property type="entry name" value="Gram_neg_porin_domain"/>
</dbReference>
<evidence type="ECO:0000256" key="4">
    <source>
        <dbReference type="ARBA" id="ARBA00022452"/>
    </source>
</evidence>
<gene>
    <name evidence="13" type="ORF">GM668_24790</name>
</gene>
<dbReference type="GO" id="GO:0006811">
    <property type="term" value="P:monoatomic ion transport"/>
    <property type="evidence" value="ECO:0007669"/>
    <property type="project" value="UniProtKB-KW"/>
</dbReference>
<sequence length="379" mass="40025">MKTLLLRSLSAALALACCAPLCHAQLTVHGSIAAAIRSSTHTDPAGHGKVEMTPTNASAQFIGFKGEEALGDGMRARFRLDAGFFTDTGATRHGALFGREASVGLDGRWGTVDAGRLQIIGGAVETLVRVDPVKGAGQVETVWPGIWTGARFDNAVRYRYDMGPWFAGGMVSVGERTGNRGQLTAISAGYLDLPRVAMASCQAAHDGAGLKASACTAGIAWTVPRFAPDGTLVHAAVLTARREKGFVVGAAGQALSNMDFSYVGIPAPAESHTRFGLLGITLPLTAVSPLWRLRSAVFYARTPDATLFSAREGGTQRAAYAVLSYDFSRRTALLFSVDWNHWSGGWRGYWGSSAASQAAYAPDGADTRRTASIGLQHTF</sequence>
<keyword evidence="10" id="KW-0998">Cell outer membrane</keyword>
<keyword evidence="7" id="KW-0406">Ion transport</keyword>
<accession>A0A6L6Q7Q1</accession>
<evidence type="ECO:0000256" key="2">
    <source>
        <dbReference type="ARBA" id="ARBA00011233"/>
    </source>
</evidence>
<evidence type="ECO:0000313" key="13">
    <source>
        <dbReference type="EMBL" id="MTW05301.1"/>
    </source>
</evidence>
<dbReference type="Proteomes" id="UP000484015">
    <property type="component" value="Unassembled WGS sequence"/>
</dbReference>
<comment type="caution">
    <text evidence="13">The sequence shown here is derived from an EMBL/GenBank/DDBJ whole genome shotgun (WGS) entry which is preliminary data.</text>
</comment>
<keyword evidence="6 11" id="KW-0732">Signal</keyword>
<keyword evidence="9" id="KW-0472">Membrane</keyword>
<keyword evidence="3" id="KW-0813">Transport</keyword>
<keyword evidence="8" id="KW-0626">Porin</keyword>
<dbReference type="PANTHER" id="PTHR34501">
    <property type="entry name" value="PROTEIN YDDL-RELATED"/>
    <property type="match status" value="1"/>
</dbReference>
<dbReference type="GO" id="GO:0015288">
    <property type="term" value="F:porin activity"/>
    <property type="evidence" value="ECO:0007669"/>
    <property type="project" value="UniProtKB-KW"/>
</dbReference>
<dbReference type="CDD" id="cd00342">
    <property type="entry name" value="gram_neg_porins"/>
    <property type="match status" value="1"/>
</dbReference>
<organism evidence="13 14">
    <name type="scientific">Pseudoduganella ginsengisoli</name>
    <dbReference type="NCBI Taxonomy" id="1462440"/>
    <lineage>
        <taxon>Bacteria</taxon>
        <taxon>Pseudomonadati</taxon>
        <taxon>Pseudomonadota</taxon>
        <taxon>Betaproteobacteria</taxon>
        <taxon>Burkholderiales</taxon>
        <taxon>Oxalobacteraceae</taxon>
        <taxon>Telluria group</taxon>
        <taxon>Pseudoduganella</taxon>
    </lineage>
</organism>
<dbReference type="EMBL" id="WNLA01000022">
    <property type="protein sequence ID" value="MTW05301.1"/>
    <property type="molecule type" value="Genomic_DNA"/>
</dbReference>
<evidence type="ECO:0000256" key="1">
    <source>
        <dbReference type="ARBA" id="ARBA00004571"/>
    </source>
</evidence>
<reference evidence="13 14" key="1">
    <citation type="submission" date="2019-11" db="EMBL/GenBank/DDBJ databases">
        <title>Type strains purchased from KCTC, JCM and DSMZ.</title>
        <authorList>
            <person name="Lu H."/>
        </authorList>
    </citation>
    <scope>NUCLEOTIDE SEQUENCE [LARGE SCALE GENOMIC DNA]</scope>
    <source>
        <strain evidence="13 14">KCTC 42409</strain>
    </source>
</reference>
<evidence type="ECO:0000259" key="12">
    <source>
        <dbReference type="Pfam" id="PF13609"/>
    </source>
</evidence>
<dbReference type="SUPFAM" id="SSF56935">
    <property type="entry name" value="Porins"/>
    <property type="match status" value="1"/>
</dbReference>
<keyword evidence="4" id="KW-1134">Transmembrane beta strand</keyword>
<dbReference type="GO" id="GO:0046930">
    <property type="term" value="C:pore complex"/>
    <property type="evidence" value="ECO:0007669"/>
    <property type="project" value="UniProtKB-KW"/>
</dbReference>
<keyword evidence="5" id="KW-0812">Transmembrane</keyword>
<evidence type="ECO:0000256" key="8">
    <source>
        <dbReference type="ARBA" id="ARBA00023114"/>
    </source>
</evidence>
<dbReference type="Gene3D" id="2.40.160.10">
    <property type="entry name" value="Porin"/>
    <property type="match status" value="1"/>
</dbReference>
<dbReference type="RefSeq" id="WP_155441648.1">
    <property type="nucleotide sequence ID" value="NZ_WNLA01000022.1"/>
</dbReference>
<protein>
    <submittedName>
        <fullName evidence="13">Porin</fullName>
    </submittedName>
</protein>
<dbReference type="PANTHER" id="PTHR34501:SF9">
    <property type="entry name" value="MAJOR OUTER MEMBRANE PROTEIN P.IA"/>
    <property type="match status" value="1"/>
</dbReference>
<keyword evidence="14" id="KW-1185">Reference proteome</keyword>
<dbReference type="AlphaFoldDB" id="A0A6L6Q7Q1"/>
<proteinExistence type="predicted"/>
<dbReference type="GO" id="GO:0009279">
    <property type="term" value="C:cell outer membrane"/>
    <property type="evidence" value="ECO:0007669"/>
    <property type="project" value="UniProtKB-SubCell"/>
</dbReference>
<evidence type="ECO:0000256" key="9">
    <source>
        <dbReference type="ARBA" id="ARBA00023136"/>
    </source>
</evidence>
<dbReference type="OrthoDB" id="5289162at2"/>
<evidence type="ECO:0000256" key="3">
    <source>
        <dbReference type="ARBA" id="ARBA00022448"/>
    </source>
</evidence>